<dbReference type="Pfam" id="PF04480">
    <property type="entry name" value="DUF559"/>
    <property type="match status" value="1"/>
</dbReference>
<name>A0A0F9MX51_9ZZZZ</name>
<dbReference type="AlphaFoldDB" id="A0A0F9MX51"/>
<dbReference type="Gene3D" id="3.40.960.10">
    <property type="entry name" value="VSR Endonuclease"/>
    <property type="match status" value="1"/>
</dbReference>
<comment type="caution">
    <text evidence="2">The sequence shown here is derived from an EMBL/GenBank/DDBJ whole genome shotgun (WGS) entry which is preliminary data.</text>
</comment>
<feature type="domain" description="DUF559" evidence="1">
    <location>
        <begin position="17"/>
        <end position="112"/>
    </location>
</feature>
<reference evidence="2" key="1">
    <citation type="journal article" date="2015" name="Nature">
        <title>Complex archaea that bridge the gap between prokaryotes and eukaryotes.</title>
        <authorList>
            <person name="Spang A."/>
            <person name="Saw J.H."/>
            <person name="Jorgensen S.L."/>
            <person name="Zaremba-Niedzwiedzka K."/>
            <person name="Martijn J."/>
            <person name="Lind A.E."/>
            <person name="van Eijk R."/>
            <person name="Schleper C."/>
            <person name="Guy L."/>
            <person name="Ettema T.J."/>
        </authorList>
    </citation>
    <scope>NUCLEOTIDE SEQUENCE</scope>
</reference>
<proteinExistence type="predicted"/>
<dbReference type="InterPro" id="IPR007569">
    <property type="entry name" value="DUF559"/>
</dbReference>
<organism evidence="2">
    <name type="scientific">marine sediment metagenome</name>
    <dbReference type="NCBI Taxonomy" id="412755"/>
    <lineage>
        <taxon>unclassified sequences</taxon>
        <taxon>metagenomes</taxon>
        <taxon>ecological metagenomes</taxon>
    </lineage>
</organism>
<feature type="non-terminal residue" evidence="2">
    <location>
        <position position="1"/>
    </location>
</feature>
<sequence>NVKLGRKLTPEQIKKCLRRNPKSSLEIKFENLIKQIGLPYKFVGNGEVIVARKVPDFVHKNKKIAVEVYYRKHKEMFRNGLEVWKADRIKIFNQEGWKIIFFDETQVNENTVKSVLGN</sequence>
<gene>
    <name evidence="2" type="ORF">LCGC14_1406570</name>
</gene>
<dbReference type="EMBL" id="LAZR01009239">
    <property type="protein sequence ID" value="KKM73827.1"/>
    <property type="molecule type" value="Genomic_DNA"/>
</dbReference>
<accession>A0A0F9MX51</accession>
<evidence type="ECO:0000313" key="2">
    <source>
        <dbReference type="EMBL" id="KKM73827.1"/>
    </source>
</evidence>
<protein>
    <recommendedName>
        <fullName evidence="1">DUF559 domain-containing protein</fullName>
    </recommendedName>
</protein>
<evidence type="ECO:0000259" key="1">
    <source>
        <dbReference type="Pfam" id="PF04480"/>
    </source>
</evidence>